<dbReference type="InterPro" id="IPR010982">
    <property type="entry name" value="Lambda_DNA-bd_dom_sf"/>
</dbReference>
<organism evidence="2 3">
    <name type="scientific">Gigaspora margarita</name>
    <dbReference type="NCBI Taxonomy" id="4874"/>
    <lineage>
        <taxon>Eukaryota</taxon>
        <taxon>Fungi</taxon>
        <taxon>Fungi incertae sedis</taxon>
        <taxon>Mucoromycota</taxon>
        <taxon>Glomeromycotina</taxon>
        <taxon>Glomeromycetes</taxon>
        <taxon>Diversisporales</taxon>
        <taxon>Gigasporaceae</taxon>
        <taxon>Gigaspora</taxon>
    </lineage>
</organism>
<dbReference type="EMBL" id="CAJVQB010048691">
    <property type="protein sequence ID" value="CAG8834114.1"/>
    <property type="molecule type" value="Genomic_DNA"/>
</dbReference>
<protein>
    <submittedName>
        <fullName evidence="2">39774_t:CDS:1</fullName>
    </submittedName>
</protein>
<feature type="region of interest" description="Disordered" evidence="1">
    <location>
        <begin position="345"/>
        <end position="367"/>
    </location>
</feature>
<evidence type="ECO:0000313" key="3">
    <source>
        <dbReference type="Proteomes" id="UP000789901"/>
    </source>
</evidence>
<dbReference type="Gene3D" id="1.10.260.40">
    <property type="entry name" value="lambda repressor-like DNA-binding domains"/>
    <property type="match status" value="1"/>
</dbReference>
<feature type="non-terminal residue" evidence="2">
    <location>
        <position position="525"/>
    </location>
</feature>
<evidence type="ECO:0000313" key="2">
    <source>
        <dbReference type="EMBL" id="CAG8834114.1"/>
    </source>
</evidence>
<name>A0ABN7WL59_GIGMA</name>
<comment type="caution">
    <text evidence="2">The sequence shown here is derived from an EMBL/GenBank/DDBJ whole genome shotgun (WGS) entry which is preliminary data.</text>
</comment>
<accession>A0ABN7WL59</accession>
<reference evidence="2 3" key="1">
    <citation type="submission" date="2021-06" db="EMBL/GenBank/DDBJ databases">
        <authorList>
            <person name="Kallberg Y."/>
            <person name="Tangrot J."/>
            <person name="Rosling A."/>
        </authorList>
    </citation>
    <scope>NUCLEOTIDE SEQUENCE [LARGE SCALE GENOMIC DNA]</scope>
    <source>
        <strain evidence="2 3">120-4 pot B 10/14</strain>
    </source>
</reference>
<gene>
    <name evidence="2" type="ORF">GMARGA_LOCUS31890</name>
</gene>
<dbReference type="Proteomes" id="UP000789901">
    <property type="component" value="Unassembled WGS sequence"/>
</dbReference>
<feature type="non-terminal residue" evidence="2">
    <location>
        <position position="1"/>
    </location>
</feature>
<feature type="compositionally biased region" description="Basic and acidic residues" evidence="1">
    <location>
        <begin position="357"/>
        <end position="367"/>
    </location>
</feature>
<proteinExistence type="predicted"/>
<sequence length="525" mass="60953">ENVEAGDFIHPDFTEELQKEWEKKGFGYNECKEWISVGLQPEEADLADYAARSGFKVEWLVNGDNLNGLDFLNYLKNRKNGEEDFSLKEIINYKASTEFYQQYQEAEEFNKVVFLTDDKTKLLSAAKTHPQAIYTSRLLDSKNLPQPQNNHSQEWQDSTLLCLQISSNQEAEFQSQIEAYFCFQSKVKTGRELLTSNPNELELEYEEREDATPSEKTKYELCKKVIIYKREKKLNTEQIAEKIKLSLAETDDILHYRTNYFTLERLMNYVGELFPILEDKSSSSLNLHMLEGTQEKTWEYDCDFLFNSLQIVKFTITDHYQKKHGNVIDNELICEMVNKLDGEDLDKLSTKNPMTNERTKSQNEQLRKETISAQTELEEITFTISQICYLPEEVRILFTQAIEYRGGKVTGIAISRDQLEENLIPQLEIIEEEKTFTISVPKNSLGIIRFLGSPGQFCLRTTQGIREIKKLSNKGKSKEIIDVSSSSKHTTVEDEDEVDYEIVELSEEAQAKCEELWQREQALNE</sequence>
<evidence type="ECO:0000256" key="1">
    <source>
        <dbReference type="SAM" id="MobiDB-lite"/>
    </source>
</evidence>
<keyword evidence="3" id="KW-1185">Reference proteome</keyword>